<name>A0ABQ7ICG4_9HELO</name>
<dbReference type="Proteomes" id="UP000783213">
    <property type="component" value="Unassembled WGS sequence"/>
</dbReference>
<evidence type="ECO:0000313" key="2">
    <source>
        <dbReference type="EMBL" id="KAF7919951.1"/>
    </source>
</evidence>
<feature type="compositionally biased region" description="Basic residues" evidence="1">
    <location>
        <begin position="157"/>
        <end position="168"/>
    </location>
</feature>
<gene>
    <name evidence="2" type="ORF">EAE98_009185</name>
</gene>
<feature type="region of interest" description="Disordered" evidence="1">
    <location>
        <begin position="153"/>
        <end position="217"/>
    </location>
</feature>
<accession>A0ABQ7ICG4</accession>
<feature type="compositionally biased region" description="Polar residues" evidence="1">
    <location>
        <begin position="186"/>
        <end position="199"/>
    </location>
</feature>
<reference evidence="2 3" key="1">
    <citation type="journal article" date="2020" name="Genome Biol. Evol.">
        <title>Comparative genomics of Sclerotiniaceae.</title>
        <authorList>
            <person name="Valero Jimenez C.A."/>
            <person name="Steentjes M."/>
            <person name="Scholten O.E."/>
            <person name="Van Kan J.A.L."/>
        </authorList>
    </citation>
    <scope>NUCLEOTIDE SEQUENCE [LARGE SCALE GENOMIC DNA]</scope>
    <source>
        <strain evidence="2 3">B1</strain>
    </source>
</reference>
<organism evidence="2 3">
    <name type="scientific">Botrytis deweyae</name>
    <dbReference type="NCBI Taxonomy" id="2478750"/>
    <lineage>
        <taxon>Eukaryota</taxon>
        <taxon>Fungi</taxon>
        <taxon>Dikarya</taxon>
        <taxon>Ascomycota</taxon>
        <taxon>Pezizomycotina</taxon>
        <taxon>Leotiomycetes</taxon>
        <taxon>Helotiales</taxon>
        <taxon>Sclerotiniaceae</taxon>
        <taxon>Botrytis</taxon>
    </lineage>
</organism>
<comment type="caution">
    <text evidence="2">The sequence shown here is derived from an EMBL/GenBank/DDBJ whole genome shotgun (WGS) entry which is preliminary data.</text>
</comment>
<evidence type="ECO:0000313" key="3">
    <source>
        <dbReference type="Proteomes" id="UP000783213"/>
    </source>
</evidence>
<evidence type="ECO:0000256" key="1">
    <source>
        <dbReference type="SAM" id="MobiDB-lite"/>
    </source>
</evidence>
<dbReference type="EMBL" id="RCSX01000026">
    <property type="protein sequence ID" value="KAF7919951.1"/>
    <property type="molecule type" value="Genomic_DNA"/>
</dbReference>
<dbReference type="RefSeq" id="XP_038806872.1">
    <property type="nucleotide sequence ID" value="XM_038956806.1"/>
</dbReference>
<dbReference type="GeneID" id="62235956"/>
<protein>
    <submittedName>
        <fullName evidence="2">Uncharacterized protein</fullName>
    </submittedName>
</protein>
<proteinExistence type="predicted"/>
<sequence>MTPRYVKPNPPQPNNLTFNYGARNGNHSSNKPRDEICHTAFRLCGRYQRFELKPSEHSSRPKNTLQKERCEDCKACKNCFAARYQIHEFRFAPEREGFREFLNNELIELWTGKNRLFVDGFVDSDNTPSFDLRQIMDVISKAPKKFKDEKKIENAKKKQMRKQQRKQQRQRESTPEVAWELPLRIHSSQMARTHSYSPDNEQDRYPLMERSYSQPLG</sequence>
<keyword evidence="3" id="KW-1185">Reference proteome</keyword>